<dbReference type="EMBL" id="BQNB010012851">
    <property type="protein sequence ID" value="GJT08701.1"/>
    <property type="molecule type" value="Genomic_DNA"/>
</dbReference>
<proteinExistence type="predicted"/>
<evidence type="ECO:0000256" key="1">
    <source>
        <dbReference type="SAM" id="MobiDB-lite"/>
    </source>
</evidence>
<sequence>MLDWRLLFNKRNRLFKLSLMSSRNLPATRHSLSLLKSRKLSCSSFGTLLRRVQGVDFAELLDDETTLTFLLDFSYKGPLYKHTSMYVDHMHQPWRTLAFIINKCLFGKTASNDRLSKSRINIIWGMFYRLKFVQIGEDFQEYGLPIPETMLTKAIKKSKSYQMFIKYSIGQIPPKKSRGKGSQGKKTIDNPEETIDVYEESDSKHARKRTISRRVVKKKVSNSADDNIILDLDIALELGISISLTEVAEEEAARQVYATHARIMTESIPEPARRKPSCISFKDMLSVSKKMSPDPSQMLKGVQSLTPKEQFSTDIMQALKESKKTSRRQPCTRGSSEGTSVSLGVPNESTVVPATSNEGTESEYTKEDDDETIEWVDTNEEEEKNDDDDNKSIDLEQIDDEETDDKFVHGEEHVQDDDEETDDEFVHGDEQVNDDEDEEMTNAEAEKSGNDDEEITDAAKADAEKTKEVKDDAKKAKLPPSSSRLSVSSGFGNQFPKLSSDTSLTAVLTIHVLVIYEPLVLTPTPKTPSVAPATILLPPPPVSTIPPVLLQTTTPIPTPPITTEATTVITVVLEIDALTAVQLRVAKLEKNVSELKKIDYSAEALASLKSQVPTVVDIILDPKLIQTPKIYLEQESEKSALEISKIKKEQTEKEKMPKNPANQSLYHALMEALIEDANAMDKGVADTVKNHKRHHQDEKDDD</sequence>
<feature type="compositionally biased region" description="Basic and acidic residues" evidence="1">
    <location>
        <begin position="457"/>
        <end position="475"/>
    </location>
</feature>
<feature type="compositionally biased region" description="Polar residues" evidence="1">
    <location>
        <begin position="303"/>
        <end position="315"/>
    </location>
</feature>
<feature type="compositionally biased region" description="Low complexity" evidence="1">
    <location>
        <begin position="478"/>
        <end position="489"/>
    </location>
</feature>
<reference evidence="2" key="1">
    <citation type="journal article" date="2022" name="Int. J. Mol. Sci.">
        <title>Draft Genome of Tanacetum Coccineum: Genomic Comparison of Closely Related Tanacetum-Family Plants.</title>
        <authorList>
            <person name="Yamashiro T."/>
            <person name="Shiraishi A."/>
            <person name="Nakayama K."/>
            <person name="Satake H."/>
        </authorList>
    </citation>
    <scope>NUCLEOTIDE SEQUENCE</scope>
</reference>
<comment type="caution">
    <text evidence="2">The sequence shown here is derived from an EMBL/GenBank/DDBJ whole genome shotgun (WGS) entry which is preliminary data.</text>
</comment>
<protein>
    <submittedName>
        <fullName evidence="2">Uncharacterized protein</fullName>
    </submittedName>
</protein>
<evidence type="ECO:0000313" key="3">
    <source>
        <dbReference type="Proteomes" id="UP001151760"/>
    </source>
</evidence>
<feature type="compositionally biased region" description="Acidic residues" evidence="1">
    <location>
        <begin position="190"/>
        <end position="200"/>
    </location>
</feature>
<feature type="compositionally biased region" description="Acidic residues" evidence="1">
    <location>
        <begin position="414"/>
        <end position="423"/>
    </location>
</feature>
<keyword evidence="3" id="KW-1185">Reference proteome</keyword>
<gene>
    <name evidence="2" type="ORF">Tco_0843163</name>
</gene>
<dbReference type="Proteomes" id="UP001151760">
    <property type="component" value="Unassembled WGS sequence"/>
</dbReference>
<feature type="compositionally biased region" description="Acidic residues" evidence="1">
    <location>
        <begin position="366"/>
        <end position="389"/>
    </location>
</feature>
<evidence type="ECO:0000313" key="2">
    <source>
        <dbReference type="EMBL" id="GJT08701.1"/>
    </source>
</evidence>
<feature type="region of interest" description="Disordered" evidence="1">
    <location>
        <begin position="174"/>
        <end position="201"/>
    </location>
</feature>
<feature type="compositionally biased region" description="Polar residues" evidence="1">
    <location>
        <begin position="328"/>
        <end position="359"/>
    </location>
</feature>
<feature type="compositionally biased region" description="Acidic residues" evidence="1">
    <location>
        <begin position="431"/>
        <end position="441"/>
    </location>
</feature>
<feature type="region of interest" description="Disordered" evidence="1">
    <location>
        <begin position="289"/>
        <end position="489"/>
    </location>
</feature>
<organism evidence="2 3">
    <name type="scientific">Tanacetum coccineum</name>
    <dbReference type="NCBI Taxonomy" id="301880"/>
    <lineage>
        <taxon>Eukaryota</taxon>
        <taxon>Viridiplantae</taxon>
        <taxon>Streptophyta</taxon>
        <taxon>Embryophyta</taxon>
        <taxon>Tracheophyta</taxon>
        <taxon>Spermatophyta</taxon>
        <taxon>Magnoliopsida</taxon>
        <taxon>eudicotyledons</taxon>
        <taxon>Gunneridae</taxon>
        <taxon>Pentapetalae</taxon>
        <taxon>asterids</taxon>
        <taxon>campanulids</taxon>
        <taxon>Asterales</taxon>
        <taxon>Asteraceae</taxon>
        <taxon>Asteroideae</taxon>
        <taxon>Anthemideae</taxon>
        <taxon>Anthemidinae</taxon>
        <taxon>Tanacetum</taxon>
    </lineage>
</organism>
<name>A0ABQ5B5E8_9ASTR</name>
<accession>A0ABQ5B5E8</accession>
<reference evidence="2" key="2">
    <citation type="submission" date="2022-01" db="EMBL/GenBank/DDBJ databases">
        <authorList>
            <person name="Yamashiro T."/>
            <person name="Shiraishi A."/>
            <person name="Satake H."/>
            <person name="Nakayama K."/>
        </authorList>
    </citation>
    <scope>NUCLEOTIDE SEQUENCE</scope>
</reference>